<dbReference type="STRING" id="27342.A0A0H2RDN2"/>
<proteinExistence type="predicted"/>
<evidence type="ECO:0000313" key="1">
    <source>
        <dbReference type="EMBL" id="KLO07638.1"/>
    </source>
</evidence>
<dbReference type="EMBL" id="KQ086128">
    <property type="protein sequence ID" value="KLO07638.1"/>
    <property type="molecule type" value="Genomic_DNA"/>
</dbReference>
<organism evidence="1 2">
    <name type="scientific">Schizopora paradoxa</name>
    <dbReference type="NCBI Taxonomy" id="27342"/>
    <lineage>
        <taxon>Eukaryota</taxon>
        <taxon>Fungi</taxon>
        <taxon>Dikarya</taxon>
        <taxon>Basidiomycota</taxon>
        <taxon>Agaricomycotina</taxon>
        <taxon>Agaricomycetes</taxon>
        <taxon>Hymenochaetales</taxon>
        <taxon>Schizoporaceae</taxon>
        <taxon>Schizopora</taxon>
    </lineage>
</organism>
<gene>
    <name evidence="1" type="ORF">SCHPADRAFT_639798</name>
</gene>
<protein>
    <submittedName>
        <fullName evidence="1">Uncharacterized protein</fullName>
    </submittedName>
</protein>
<name>A0A0H2RDN2_9AGAM</name>
<dbReference type="OrthoDB" id="62853at2759"/>
<evidence type="ECO:0000313" key="2">
    <source>
        <dbReference type="Proteomes" id="UP000053477"/>
    </source>
</evidence>
<dbReference type="Proteomes" id="UP000053477">
    <property type="component" value="Unassembled WGS sequence"/>
</dbReference>
<dbReference type="AlphaFoldDB" id="A0A0H2RDN2"/>
<reference evidence="1 2" key="1">
    <citation type="submission" date="2015-04" db="EMBL/GenBank/DDBJ databases">
        <title>Complete genome sequence of Schizopora paradoxa KUC8140, a cosmopolitan wood degrader in East Asia.</title>
        <authorList>
            <consortium name="DOE Joint Genome Institute"/>
            <person name="Min B."/>
            <person name="Park H."/>
            <person name="Jang Y."/>
            <person name="Kim J.-J."/>
            <person name="Kim K.H."/>
            <person name="Pangilinan J."/>
            <person name="Lipzen A."/>
            <person name="Riley R."/>
            <person name="Grigoriev I.V."/>
            <person name="Spatafora J.W."/>
            <person name="Choi I.-G."/>
        </authorList>
    </citation>
    <scope>NUCLEOTIDE SEQUENCE [LARGE SCALE GENOMIC DNA]</scope>
    <source>
        <strain evidence="1 2">KUC8140</strain>
    </source>
</reference>
<dbReference type="InParanoid" id="A0A0H2RDN2"/>
<keyword evidence="2" id="KW-1185">Reference proteome</keyword>
<sequence length="141" mass="16682">MDAPEATARWNPAIYEEMEFRKGEVRNWRRTLQENFLERRVLKPEDMALFDYFFMRLERYNMSMEELKFSKIRKVAKLIAILPEEEKPICDDVYHFCERARVLARKWRPIQYADQIAANGENAVNSDDELAGSLANVSIDS</sequence>
<accession>A0A0H2RDN2</accession>